<dbReference type="InterPro" id="IPR009078">
    <property type="entry name" value="Ferritin-like_SF"/>
</dbReference>
<dbReference type="PANTHER" id="PTHR38705:SF1">
    <property type="entry name" value="PROTEIN RDS1"/>
    <property type="match status" value="1"/>
</dbReference>
<name>A0A9P9FP56_9HYPO</name>
<dbReference type="OrthoDB" id="1001765at2759"/>
<comment type="caution">
    <text evidence="2">The sequence shown here is derived from an EMBL/GenBank/DDBJ whole genome shotgun (WGS) entry which is preliminary data.</text>
</comment>
<evidence type="ECO:0000313" key="2">
    <source>
        <dbReference type="EMBL" id="KAH7170905.1"/>
    </source>
</evidence>
<dbReference type="CDD" id="cd00657">
    <property type="entry name" value="Ferritin_like"/>
    <property type="match status" value="1"/>
</dbReference>
<dbReference type="SUPFAM" id="SSF47240">
    <property type="entry name" value="Ferritin-like"/>
    <property type="match status" value="1"/>
</dbReference>
<feature type="signal peptide" evidence="1">
    <location>
        <begin position="1"/>
        <end position="19"/>
    </location>
</feature>
<dbReference type="AlphaFoldDB" id="A0A9P9FP56"/>
<dbReference type="InterPro" id="IPR039254">
    <property type="entry name" value="Rds1"/>
</dbReference>
<gene>
    <name evidence="2" type="ORF">EDB81DRAFT_753356</name>
</gene>
<proteinExistence type="predicted"/>
<keyword evidence="1" id="KW-0732">Signal</keyword>
<sequence length="316" mass="33420">MMLLRSLCLAAGLATTAFAAPVEDRAVAAPPGGDVTILNYALALEFLERKFYSQGIKKFSKNDFCNAGFDEEFYPNLKRIFEDEKTHVTFLSTALGDQAIGEPTFSFPFTDVHSFVSLAGVLEGVGVSAYLGAAAAIVNKDYLTAAGSILTVEARHASYIRAALGQKPFPTNFDTPLDFNQVYSLAAQFITSFAPGAGVPFKAFPPLTAADPTHRSFKPGGKVVFKGAYKAAKAAGKTNKPLYAVFFSGLQTYYVPVKIGGNKIDYVANIPKANFASAGQPAPAGQVYITLSSADGKKVVAGDENTVAGVAIIEVV</sequence>
<dbReference type="Proteomes" id="UP000738349">
    <property type="component" value="Unassembled WGS sequence"/>
</dbReference>
<dbReference type="EMBL" id="JAGMUV010000002">
    <property type="protein sequence ID" value="KAH7170905.1"/>
    <property type="molecule type" value="Genomic_DNA"/>
</dbReference>
<keyword evidence="3" id="KW-1185">Reference proteome</keyword>
<protein>
    <submittedName>
        <fullName evidence="2">Ferritin-like domain-containing protein</fullName>
    </submittedName>
</protein>
<evidence type="ECO:0000313" key="3">
    <source>
        <dbReference type="Proteomes" id="UP000738349"/>
    </source>
</evidence>
<organism evidence="2 3">
    <name type="scientific">Dactylonectria macrodidyma</name>
    <dbReference type="NCBI Taxonomy" id="307937"/>
    <lineage>
        <taxon>Eukaryota</taxon>
        <taxon>Fungi</taxon>
        <taxon>Dikarya</taxon>
        <taxon>Ascomycota</taxon>
        <taxon>Pezizomycotina</taxon>
        <taxon>Sordariomycetes</taxon>
        <taxon>Hypocreomycetidae</taxon>
        <taxon>Hypocreales</taxon>
        <taxon>Nectriaceae</taxon>
        <taxon>Dactylonectria</taxon>
    </lineage>
</organism>
<accession>A0A9P9FP56</accession>
<feature type="chain" id="PRO_5040369057" evidence="1">
    <location>
        <begin position="20"/>
        <end position="316"/>
    </location>
</feature>
<dbReference type="Pfam" id="PF13668">
    <property type="entry name" value="Ferritin_2"/>
    <property type="match status" value="1"/>
</dbReference>
<evidence type="ECO:0000256" key="1">
    <source>
        <dbReference type="SAM" id="SignalP"/>
    </source>
</evidence>
<reference evidence="2" key="1">
    <citation type="journal article" date="2021" name="Nat. Commun.">
        <title>Genetic determinants of endophytism in the Arabidopsis root mycobiome.</title>
        <authorList>
            <person name="Mesny F."/>
            <person name="Miyauchi S."/>
            <person name="Thiergart T."/>
            <person name="Pickel B."/>
            <person name="Atanasova L."/>
            <person name="Karlsson M."/>
            <person name="Huettel B."/>
            <person name="Barry K.W."/>
            <person name="Haridas S."/>
            <person name="Chen C."/>
            <person name="Bauer D."/>
            <person name="Andreopoulos W."/>
            <person name="Pangilinan J."/>
            <person name="LaButti K."/>
            <person name="Riley R."/>
            <person name="Lipzen A."/>
            <person name="Clum A."/>
            <person name="Drula E."/>
            <person name="Henrissat B."/>
            <person name="Kohler A."/>
            <person name="Grigoriev I.V."/>
            <person name="Martin F.M."/>
            <person name="Hacquard S."/>
        </authorList>
    </citation>
    <scope>NUCLEOTIDE SEQUENCE</scope>
    <source>
        <strain evidence="2">MPI-CAGE-AT-0147</strain>
    </source>
</reference>
<dbReference type="PANTHER" id="PTHR38705">
    <property type="entry name" value="PROTEIN RDS1"/>
    <property type="match status" value="1"/>
</dbReference>